<dbReference type="Gene3D" id="3.40.50.410">
    <property type="entry name" value="von Willebrand factor, type A domain"/>
    <property type="match status" value="1"/>
</dbReference>
<evidence type="ECO:0000313" key="8">
    <source>
        <dbReference type="EMBL" id="CAF3342928.1"/>
    </source>
</evidence>
<evidence type="ECO:0000259" key="7">
    <source>
        <dbReference type="PROSITE" id="PS51717"/>
    </source>
</evidence>
<dbReference type="InterPro" id="IPR052986">
    <property type="entry name" value="VLIG_GTPase"/>
</dbReference>
<evidence type="ECO:0000256" key="2">
    <source>
        <dbReference type="ARBA" id="ARBA00023134"/>
    </source>
</evidence>
<keyword evidence="1" id="KW-0547">Nucleotide-binding</keyword>
<evidence type="ECO:0000313" key="11">
    <source>
        <dbReference type="Proteomes" id="UP000663873"/>
    </source>
</evidence>
<accession>A0A817VLA3</accession>
<feature type="domain" description="VLIG-type G" evidence="7">
    <location>
        <begin position="937"/>
        <end position="1057"/>
    </location>
</feature>
<dbReference type="GO" id="GO:0003924">
    <property type="term" value="F:GTPase activity"/>
    <property type="evidence" value="ECO:0007669"/>
    <property type="project" value="InterPro"/>
</dbReference>
<evidence type="ECO:0000313" key="9">
    <source>
        <dbReference type="EMBL" id="CAF4274084.1"/>
    </source>
</evidence>
<dbReference type="PANTHER" id="PTHR14819:SF25">
    <property type="entry name" value="CHROMOSOME UNDETERMINED SCAFFOLD_52, WHOLE GENOME SHOTGUN SEQUENCE"/>
    <property type="match status" value="1"/>
</dbReference>
<dbReference type="CDD" id="cd00198">
    <property type="entry name" value="vWFA"/>
    <property type="match status" value="1"/>
</dbReference>
<comment type="caution">
    <text evidence="8">The sequence shown here is derived from an EMBL/GenBank/DDBJ whole genome shotgun (WGS) entry which is preliminary data.</text>
</comment>
<evidence type="ECO:0000256" key="1">
    <source>
        <dbReference type="ARBA" id="ARBA00022741"/>
    </source>
</evidence>
<evidence type="ECO:0000259" key="6">
    <source>
        <dbReference type="PROSITE" id="PS51715"/>
    </source>
</evidence>
<protein>
    <submittedName>
        <fullName evidence="8">Uncharacterized protein</fullName>
    </submittedName>
</protein>
<feature type="region of interest" description="Disordered" evidence="4">
    <location>
        <begin position="1467"/>
        <end position="1519"/>
    </location>
</feature>
<proteinExistence type="inferred from homology"/>
<feature type="region of interest" description="Disordered" evidence="4">
    <location>
        <begin position="1531"/>
        <end position="1590"/>
    </location>
</feature>
<evidence type="ECO:0000259" key="5">
    <source>
        <dbReference type="PROSITE" id="PS50234"/>
    </source>
</evidence>
<evidence type="ECO:0000313" key="10">
    <source>
        <dbReference type="Proteomes" id="UP000663825"/>
    </source>
</evidence>
<dbReference type="InterPro" id="IPR030383">
    <property type="entry name" value="G_VLIG_dom"/>
</dbReference>
<dbReference type="Proteomes" id="UP000663825">
    <property type="component" value="Unassembled WGS sequence"/>
</dbReference>
<evidence type="ECO:0000256" key="4">
    <source>
        <dbReference type="SAM" id="MobiDB-lite"/>
    </source>
</evidence>
<organism evidence="8 10">
    <name type="scientific">Rotaria socialis</name>
    <dbReference type="NCBI Taxonomy" id="392032"/>
    <lineage>
        <taxon>Eukaryota</taxon>
        <taxon>Metazoa</taxon>
        <taxon>Spiralia</taxon>
        <taxon>Gnathifera</taxon>
        <taxon>Rotifera</taxon>
        <taxon>Eurotatoria</taxon>
        <taxon>Bdelloidea</taxon>
        <taxon>Philodinida</taxon>
        <taxon>Philodinidae</taxon>
        <taxon>Rotaria</taxon>
    </lineage>
</organism>
<evidence type="ECO:0000256" key="3">
    <source>
        <dbReference type="PROSITE-ProRule" id="PRU01052"/>
    </source>
</evidence>
<keyword evidence="11" id="KW-1185">Reference proteome</keyword>
<name>A0A817VLA3_9BILA</name>
<sequence>MSVSMTEFSDLSEIQSCSDEKFENAVGGQDDISDSSDVVKSPTNEIIQVLQLTDNENKDQIVNSLLEKGRQSLIDYRADIPTEIYVKQMDSKDSKLLELLKTYFQRIWEVQYGSPNEWFSLFLKQYQNGENHDLYERILTRTAEYGNKYMNNCSILSIVLQLLFEAIDDTCLHETNVFNELWSTITNNGLKSVKKYADYIIEDVMDEQVNKKPSALFQALREYYREQLFSLLQQSNIIYRQNVYELALDSVAEHGWLTGVEAIKRKTTTYAYEQLLKNIHSYQLHQQAQESKENNTSLINMELELISTETSPIHTDDFETQDGNTSKISESNDALTENQIISQTSEFINDETNETIVRRADITTQMNFEYQPVTCVYRDKNNELNIILKCKRMQSNLYQLEDLVQAGELQYINQTLDDITKNLIGRLKNSNYSFPKFIQDCLTPIMYLLKRQQNLDDFFTSLTFKYQGMNQPREYQLQEQANLSLRMLLHVLFMNSDIFLRRIIMSLLSKRNPVPFVSSTIQVGNQNEQYQFIPAILHVWNYTRPTILSFGVGPCQGKSTLLNQLFQSTFEQTVDSIYFRQTIDIDFGYSFNPERTLNIADTHGTIDKELLHKIQPLFNGFLIQIDKTYLDRQPQILIEYLNILPVNKFQMIIIRDTLNNSLQECSFAIQNLLKRFRANFSQKLHVYPLVNISNTNDRIVIFAIKAMREELLTKIKFEVQKNNNKYDILSNLQNLMPTYYVEYLTRLNHIIQPLKELLLQKTNLQSAGNIPLYLKFQELCKLRQKLKKIDFYGSESENMFEIYDKLNKLENELDPNTKTFSPITGGQIFDLFIEILKSDNILMSLDLLSTELKHELLTLGSDKIAGDLTVENAFLSLEVLWRNAIVCYTHTTNDRKDLIERSYYDFIAAGFPFEIIDGDNLHFQHQFLTKILSRFVSKRILVISIIGPQNSGKSTLLNYMFGTLFDVREGRCTRGIYGSLVKLIRSNQNAGNTSGRTLSADIPDIDYIMLIDTEGLLSIEKSDSEYDRRLVLFCLAVSHLVIVNMMGDVNETLKDMLTLCADSLKQIGVNKVNQPIVHFVLNQKADPNLKNHTEAIDKIIRDFKEKELAEVIDISSKTFHTLPSAFKKERVSNDAQSPCFIRTEPDFIQRTQQLCEKIIESAKSSYGRSGQTISDPPQWLRTAVTIFDTLQKFPDLTYFKDINERRQDDRIRQHIGELISKTLPADYRKKTIADLCELAENEIRKQLQAKFDVHQNDLDNDLKIIFKATSAPERIRDRSIQFLRRQVTEISNAWCTAALQAHDQKQMEVLVRDGSDDLRKLIDDLIKSGQTMTKEKATEEFEIMWSRKLESISRSFDPQERLKQAVKFVYGNYNIFEKQCLPSHEHILHHLPFITQLSVKSDMKLMIGTIQSHFAQSVSSQQYGALESHWAPSSTNITYTLATINNFSYLNKQILKDQHTASTLHHGTYDTQSMDSDEQNRHSHNRHSSMDYDKQSRHSHNRYSPMYPDEQNSHSHKRKRLMDYDKHSRYSHNRQSPVYEDEQNTHSHNRHSSMDYDKQSRHSHNRQSPAYEDEQNTHSHKRKRSGHSGIEMLKKGVVVLKRAFGLGQSAPTPTEQTAAVINVEPLKYDYIHQVNLTMYNEMEHSPNEKSNILCLPIFFNKILQETRAIVEGNSTIRRPVEVDLTQKIVGLINTIINEINLELLVFKLSLSKQTKSYIHTFIIILLTMFYYDEQKHHFNQQILTLNKEKPSLLTYFISMVVPDAQCDNEGAEIFANRVKNAVQSSLVRDAQIIITRIIETQQHLNRKQIQIICDGKLHAAANDDDWLFRYIDAPTDIITEEFQILWKEVEKTINQQLEQEKNQWKNILIEFFNRIEFMMSSLANEGSSVQYIDDIFLASGGIAADNLTNKGQCMVLLLYAYLSGNRIQPGTSYTVFNENYTLKAKGLRLFEKLPIPSKQLAGLINGMKDIDNSNSNRTTVASIKNLHVFLQSIIDAKKTIEDTYDETPTRFEAYDKDQIYNKLLDKVRGCTSKCPCCQRPCDVDHTLIKSNAGDEDNRHCCQTGHQLRAMAGIKFEVSNEASLFQCEQMADDRPIVVRGTKKKWSEFKNDYPDWDFGNSITPDELFKLRGKFLNVWSRIGELLCEKYDMEFVTENTAQATAKPLHYILLLDASGSMDGEPWRNLLEGVREFIKIRVDSGSSDRITIIVFDSHAKYAYFNEDMKSIDITKIEFTSGGTNFGNAFDLVIKTIRSTQPQSSAYNHFGDSDYVIIFMSDGQGEFPASQMETLSAMKTMINQFWTVALGNTSMSVLQQINQKMDGTFKELKDSTDFVCVYAEIARN</sequence>
<feature type="domain" description="VWFA" evidence="5">
    <location>
        <begin position="2165"/>
        <end position="2338"/>
    </location>
</feature>
<dbReference type="SUPFAM" id="SSF52540">
    <property type="entry name" value="P-loop containing nucleoside triphosphate hydrolases"/>
    <property type="match status" value="2"/>
</dbReference>
<dbReference type="InterPro" id="IPR030386">
    <property type="entry name" value="G_GB1_RHD3_dom"/>
</dbReference>
<comment type="similarity">
    <text evidence="3">Belongs to the TRAFAC class dynamin-like GTPase superfamily. GB1/RHD3 GTPase family.</text>
</comment>
<reference evidence="8" key="1">
    <citation type="submission" date="2021-02" db="EMBL/GenBank/DDBJ databases">
        <authorList>
            <person name="Nowell W R."/>
        </authorList>
    </citation>
    <scope>NUCLEOTIDE SEQUENCE</scope>
</reference>
<dbReference type="EMBL" id="CAJNXB010003881">
    <property type="protein sequence ID" value="CAF3342928.1"/>
    <property type="molecule type" value="Genomic_DNA"/>
</dbReference>
<dbReference type="OrthoDB" id="1597724at2759"/>
<dbReference type="InterPro" id="IPR036465">
    <property type="entry name" value="vWFA_dom_sf"/>
</dbReference>
<dbReference type="Gene3D" id="3.40.50.300">
    <property type="entry name" value="P-loop containing nucleotide triphosphate hydrolases"/>
    <property type="match status" value="1"/>
</dbReference>
<dbReference type="PANTHER" id="PTHR14819">
    <property type="entry name" value="GTP-BINDING"/>
    <property type="match status" value="1"/>
</dbReference>
<feature type="domain" description="GB1/RHD3-type G" evidence="6">
    <location>
        <begin position="937"/>
        <end position="967"/>
    </location>
</feature>
<dbReference type="SMART" id="SM00327">
    <property type="entry name" value="VWA"/>
    <property type="match status" value="1"/>
</dbReference>
<dbReference type="InterPro" id="IPR027417">
    <property type="entry name" value="P-loop_NTPase"/>
</dbReference>
<dbReference type="Proteomes" id="UP000663873">
    <property type="component" value="Unassembled WGS sequence"/>
</dbReference>
<dbReference type="PROSITE" id="PS50234">
    <property type="entry name" value="VWFA"/>
    <property type="match status" value="1"/>
</dbReference>
<dbReference type="GO" id="GO:0005525">
    <property type="term" value="F:GTP binding"/>
    <property type="evidence" value="ECO:0007669"/>
    <property type="project" value="UniProtKB-KW"/>
</dbReference>
<dbReference type="EMBL" id="CAJOBP010001316">
    <property type="protein sequence ID" value="CAF4274084.1"/>
    <property type="molecule type" value="Genomic_DNA"/>
</dbReference>
<dbReference type="PROSITE" id="PS51715">
    <property type="entry name" value="G_GB1_RHD3"/>
    <property type="match status" value="1"/>
</dbReference>
<dbReference type="Pfam" id="PF25683">
    <property type="entry name" value="URGCP_GTPase"/>
    <property type="match status" value="1"/>
</dbReference>
<keyword evidence="2" id="KW-0342">GTP-binding</keyword>
<dbReference type="PROSITE" id="PS51717">
    <property type="entry name" value="G_VLIG"/>
    <property type="match status" value="1"/>
</dbReference>
<gene>
    <name evidence="8" type="ORF">TIS948_LOCUS22535</name>
    <name evidence="9" type="ORF">UJA718_LOCUS10973</name>
</gene>
<dbReference type="Pfam" id="PF13519">
    <property type="entry name" value="VWA_2"/>
    <property type="match status" value="1"/>
</dbReference>
<dbReference type="InterPro" id="IPR002035">
    <property type="entry name" value="VWF_A"/>
</dbReference>
<dbReference type="SUPFAM" id="SSF53300">
    <property type="entry name" value="vWA-like"/>
    <property type="match status" value="1"/>
</dbReference>